<keyword evidence="2" id="KW-0812">Transmembrane</keyword>
<accession>A0ABR3ESP7</accession>
<dbReference type="Proteomes" id="UP001465976">
    <property type="component" value="Unassembled WGS sequence"/>
</dbReference>
<keyword evidence="2" id="KW-1133">Transmembrane helix</keyword>
<comment type="caution">
    <text evidence="3">The sequence shown here is derived from an EMBL/GenBank/DDBJ whole genome shotgun (WGS) entry which is preliminary data.</text>
</comment>
<evidence type="ECO:0000313" key="3">
    <source>
        <dbReference type="EMBL" id="KAL0565871.1"/>
    </source>
</evidence>
<protein>
    <recommendedName>
        <fullName evidence="5">Transmembrane protein</fullName>
    </recommendedName>
</protein>
<reference evidence="3 4" key="1">
    <citation type="submission" date="2024-02" db="EMBL/GenBank/DDBJ databases">
        <title>A draft genome for the cacao thread blight pathogen Marasmius crinis-equi.</title>
        <authorList>
            <person name="Cohen S.P."/>
            <person name="Baruah I.K."/>
            <person name="Amoako-Attah I."/>
            <person name="Bukari Y."/>
            <person name="Meinhardt L.W."/>
            <person name="Bailey B.A."/>
        </authorList>
    </citation>
    <scope>NUCLEOTIDE SEQUENCE [LARGE SCALE GENOMIC DNA]</scope>
    <source>
        <strain evidence="3 4">GH-76</strain>
    </source>
</reference>
<organism evidence="3 4">
    <name type="scientific">Marasmius crinis-equi</name>
    <dbReference type="NCBI Taxonomy" id="585013"/>
    <lineage>
        <taxon>Eukaryota</taxon>
        <taxon>Fungi</taxon>
        <taxon>Dikarya</taxon>
        <taxon>Basidiomycota</taxon>
        <taxon>Agaricomycotina</taxon>
        <taxon>Agaricomycetes</taxon>
        <taxon>Agaricomycetidae</taxon>
        <taxon>Agaricales</taxon>
        <taxon>Marasmiineae</taxon>
        <taxon>Marasmiaceae</taxon>
        <taxon>Marasmius</taxon>
    </lineage>
</organism>
<feature type="region of interest" description="Disordered" evidence="1">
    <location>
        <begin position="133"/>
        <end position="214"/>
    </location>
</feature>
<name>A0ABR3ESP7_9AGAR</name>
<proteinExistence type="predicted"/>
<evidence type="ECO:0000256" key="1">
    <source>
        <dbReference type="SAM" id="MobiDB-lite"/>
    </source>
</evidence>
<evidence type="ECO:0008006" key="5">
    <source>
        <dbReference type="Google" id="ProtNLM"/>
    </source>
</evidence>
<keyword evidence="4" id="KW-1185">Reference proteome</keyword>
<evidence type="ECO:0000313" key="4">
    <source>
        <dbReference type="Proteomes" id="UP001465976"/>
    </source>
</evidence>
<dbReference type="EMBL" id="JBAHYK010002091">
    <property type="protein sequence ID" value="KAL0565871.1"/>
    <property type="molecule type" value="Genomic_DNA"/>
</dbReference>
<evidence type="ECO:0000256" key="2">
    <source>
        <dbReference type="SAM" id="Phobius"/>
    </source>
</evidence>
<feature type="transmembrane region" description="Helical" evidence="2">
    <location>
        <begin position="67"/>
        <end position="87"/>
    </location>
</feature>
<sequence>MHIIPPEPSWLTDANENQREHDLQLPRRHYAGFTVNAGPSAVSTTITARSNSASDMSDGEKSSVKDILAVAGAVGAIVLAIVIYFVYKRRSQNRQKRHLEGTLRAFHHSIFGPPTPPPWVTKSTRNHPYVALTDQDQEDPGQQAEQARARMPSAGTYAAKVREQQRQQQILPQPPATLVVTSEAPGQSTETEPPEEGEQRPSILASASNSTDVDDIPVIRAQLSAVMQRLATLEAAEREEAEDPPDYVSSYDSH</sequence>
<keyword evidence="2" id="KW-0472">Membrane</keyword>
<gene>
    <name evidence="3" type="ORF">V5O48_016147</name>
</gene>
<feature type="region of interest" description="Disordered" evidence="1">
    <location>
        <begin position="235"/>
        <end position="254"/>
    </location>
</feature>